<feature type="non-terminal residue" evidence="9">
    <location>
        <position position="1"/>
    </location>
</feature>
<dbReference type="PANTHER" id="PTHR23100">
    <property type="entry name" value="ARGININE BIOSYNTHESIS BIFUNCTIONAL PROTEIN ARGJ"/>
    <property type="match status" value="1"/>
</dbReference>
<protein>
    <submittedName>
        <fullName evidence="9">Arginine biosynthesis bifunctional chloroplastic</fullName>
    </submittedName>
</protein>
<dbReference type="OrthoDB" id="2017946at2759"/>
<dbReference type="GO" id="GO:0004358">
    <property type="term" value="F:L-glutamate N-acetyltransferase activity, acting on acetyl-L-ornithine as donor"/>
    <property type="evidence" value="ECO:0007669"/>
    <property type="project" value="InterPro"/>
</dbReference>
<dbReference type="STRING" id="554055.A0A2P6V2P7"/>
<dbReference type="GO" id="GO:0006526">
    <property type="term" value="P:L-arginine biosynthetic process"/>
    <property type="evidence" value="ECO:0007669"/>
    <property type="project" value="UniProtKB-KW"/>
</dbReference>
<dbReference type="GO" id="GO:0004042">
    <property type="term" value="F:L-glutamate N-acetyltransferase activity"/>
    <property type="evidence" value="ECO:0007669"/>
    <property type="project" value="TreeGrafter"/>
</dbReference>
<comment type="caution">
    <text evidence="9">The sequence shown here is derived from an EMBL/GenBank/DDBJ whole genome shotgun (WGS) entry which is preliminary data.</text>
</comment>
<evidence type="ECO:0000313" key="10">
    <source>
        <dbReference type="Proteomes" id="UP000239649"/>
    </source>
</evidence>
<dbReference type="PANTHER" id="PTHR23100:SF0">
    <property type="entry name" value="ARGININE BIOSYNTHESIS BIFUNCTIONAL PROTEIN ARGJ, MITOCHONDRIAL"/>
    <property type="match status" value="1"/>
</dbReference>
<dbReference type="EMBL" id="LHPF02000038">
    <property type="protein sequence ID" value="PSC68367.1"/>
    <property type="molecule type" value="Genomic_DNA"/>
</dbReference>
<evidence type="ECO:0000256" key="8">
    <source>
        <dbReference type="SAM" id="Phobius"/>
    </source>
</evidence>
<evidence type="ECO:0000256" key="5">
    <source>
        <dbReference type="ARBA" id="ARBA00023268"/>
    </source>
</evidence>
<keyword evidence="2" id="KW-0055">Arginine biosynthesis</keyword>
<feature type="transmembrane region" description="Helical" evidence="8">
    <location>
        <begin position="233"/>
        <end position="254"/>
    </location>
</feature>
<name>A0A2P6V2P7_9CHLO</name>
<dbReference type="Gene3D" id="3.10.20.340">
    <property type="entry name" value="ArgJ beta chain, C-terminal domain"/>
    <property type="match status" value="1"/>
</dbReference>
<keyword evidence="4" id="KW-0068">Autocatalytic cleavage</keyword>
<feature type="region of interest" description="Disordered" evidence="7">
    <location>
        <begin position="111"/>
        <end position="136"/>
    </location>
</feature>
<keyword evidence="8" id="KW-1133">Transmembrane helix</keyword>
<sequence>GLAKSIAWDGEGATVLIECEVLGAADDAAANKVSLLRLPALTPSPTLGRQERGWSSLAKSAIFGHDPNWGRIAAAAGYSGVQYDQAAVRIQLGGMLLMDKGQPLEFDAKGAAPTCTAPSTSRQGTRAGRDGARADVTIGDGPGRGMAWGCDLSYDYVKDADLMEEEEQAVLVEAMERAAARQRHYSKALLSFFGVLLGVLYFYFAGKGSCQLIEPWTTPHQAHFSGRLRQLSVAAAELAGAATALLAVAGVVAYPGRQARGSWRSLLAFAALLAALLSAFWSVGVWRVAVHERAALPALWRLLWLPVVPPAYVGLMALAAGVMRATDADVERLRRLRYAYKRA</sequence>
<dbReference type="Proteomes" id="UP000239649">
    <property type="component" value="Unassembled WGS sequence"/>
</dbReference>
<reference evidence="9 10" key="1">
    <citation type="journal article" date="2018" name="Plant J.">
        <title>Genome sequences of Chlorella sorokiniana UTEX 1602 and Micractinium conductrix SAG 241.80: implications to maltose excretion by a green alga.</title>
        <authorList>
            <person name="Arriola M.B."/>
            <person name="Velmurugan N."/>
            <person name="Zhang Y."/>
            <person name="Plunkett M.H."/>
            <person name="Hondzo H."/>
            <person name="Barney B.M."/>
        </authorList>
    </citation>
    <scope>NUCLEOTIDE SEQUENCE [LARGE SCALE GENOMIC DNA]</scope>
    <source>
        <strain evidence="9 10">SAG 241.80</strain>
    </source>
</reference>
<dbReference type="SUPFAM" id="SSF56266">
    <property type="entry name" value="DmpA/ArgJ-like"/>
    <property type="match status" value="1"/>
</dbReference>
<evidence type="ECO:0000313" key="9">
    <source>
        <dbReference type="EMBL" id="PSC68367.1"/>
    </source>
</evidence>
<dbReference type="InterPro" id="IPR016117">
    <property type="entry name" value="ArgJ-like_dom_sf"/>
</dbReference>
<keyword evidence="2" id="KW-0028">Amino-acid biosynthesis</keyword>
<proteinExistence type="inferred from homology"/>
<keyword evidence="5" id="KW-0511">Multifunctional enzyme</keyword>
<dbReference type="AlphaFoldDB" id="A0A2P6V2P7"/>
<dbReference type="InterPro" id="IPR002813">
    <property type="entry name" value="Arg_biosynth_ArgJ"/>
</dbReference>
<gene>
    <name evidence="9" type="ORF">C2E20_8091</name>
</gene>
<evidence type="ECO:0000256" key="3">
    <source>
        <dbReference type="ARBA" id="ARBA00022679"/>
    </source>
</evidence>
<feature type="transmembrane region" description="Helical" evidence="8">
    <location>
        <begin position="303"/>
        <end position="325"/>
    </location>
</feature>
<comment type="similarity">
    <text evidence="1">Belongs to the ArgJ family.</text>
</comment>
<evidence type="ECO:0000256" key="2">
    <source>
        <dbReference type="ARBA" id="ARBA00022571"/>
    </source>
</evidence>
<keyword evidence="8" id="KW-0472">Membrane</keyword>
<evidence type="ECO:0000256" key="4">
    <source>
        <dbReference type="ARBA" id="ARBA00022813"/>
    </source>
</evidence>
<feature type="transmembrane region" description="Helical" evidence="8">
    <location>
        <begin position="266"/>
        <end position="283"/>
    </location>
</feature>
<evidence type="ECO:0000256" key="6">
    <source>
        <dbReference type="ARBA" id="ARBA00023315"/>
    </source>
</evidence>
<keyword evidence="8" id="KW-0812">Transmembrane</keyword>
<keyword evidence="3" id="KW-0808">Transferase</keyword>
<dbReference type="GO" id="GO:0006592">
    <property type="term" value="P:ornithine biosynthetic process"/>
    <property type="evidence" value="ECO:0007669"/>
    <property type="project" value="TreeGrafter"/>
</dbReference>
<evidence type="ECO:0000256" key="1">
    <source>
        <dbReference type="ARBA" id="ARBA00006774"/>
    </source>
</evidence>
<dbReference type="Pfam" id="PF01960">
    <property type="entry name" value="ArgJ"/>
    <property type="match status" value="1"/>
</dbReference>
<feature type="transmembrane region" description="Helical" evidence="8">
    <location>
        <begin position="185"/>
        <end position="204"/>
    </location>
</feature>
<keyword evidence="6" id="KW-0012">Acyltransferase</keyword>
<accession>A0A2P6V2P7</accession>
<evidence type="ECO:0000256" key="7">
    <source>
        <dbReference type="SAM" id="MobiDB-lite"/>
    </source>
</evidence>
<dbReference type="InterPro" id="IPR042195">
    <property type="entry name" value="ArgJ_beta_C"/>
</dbReference>
<keyword evidence="10" id="KW-1185">Reference proteome</keyword>
<organism evidence="9 10">
    <name type="scientific">Micractinium conductrix</name>
    <dbReference type="NCBI Taxonomy" id="554055"/>
    <lineage>
        <taxon>Eukaryota</taxon>
        <taxon>Viridiplantae</taxon>
        <taxon>Chlorophyta</taxon>
        <taxon>core chlorophytes</taxon>
        <taxon>Trebouxiophyceae</taxon>
        <taxon>Chlorellales</taxon>
        <taxon>Chlorellaceae</taxon>
        <taxon>Chlorella clade</taxon>
        <taxon>Micractinium</taxon>
    </lineage>
</organism>